<reference evidence="6" key="1">
    <citation type="submission" date="2023-07" db="EMBL/GenBank/DDBJ databases">
        <title>Genomic Encyclopedia of Type Strains, Phase IV (KMG-IV): sequencing the most valuable type-strain genomes for metagenomic binning, comparative biology and taxonomic classification.</title>
        <authorList>
            <person name="Goeker M."/>
        </authorList>
    </citation>
    <scope>NUCLEOTIDE SEQUENCE</scope>
    <source>
        <strain evidence="6">DSM 21202</strain>
    </source>
</reference>
<feature type="chain" id="PRO_5042159915" evidence="5">
    <location>
        <begin position="37"/>
        <end position="337"/>
    </location>
</feature>
<evidence type="ECO:0000256" key="1">
    <source>
        <dbReference type="ARBA" id="ARBA00004196"/>
    </source>
</evidence>
<dbReference type="Proteomes" id="UP001229244">
    <property type="component" value="Unassembled WGS sequence"/>
</dbReference>
<accession>A0AAE3VM13</accession>
<evidence type="ECO:0000256" key="3">
    <source>
        <dbReference type="ARBA" id="ARBA00022448"/>
    </source>
</evidence>
<keyword evidence="6" id="KW-0675">Receptor</keyword>
<dbReference type="RefSeq" id="WP_306884748.1">
    <property type="nucleotide sequence ID" value="NZ_JAUSUL010000001.1"/>
</dbReference>
<keyword evidence="4 5" id="KW-0732">Signal</keyword>
<evidence type="ECO:0000256" key="4">
    <source>
        <dbReference type="ARBA" id="ARBA00022729"/>
    </source>
</evidence>
<dbReference type="InterPro" id="IPR038404">
    <property type="entry name" value="TRAP_DctP_sf"/>
</dbReference>
<dbReference type="PANTHER" id="PTHR33376">
    <property type="match status" value="1"/>
</dbReference>
<keyword evidence="3" id="KW-0813">Transport</keyword>
<dbReference type="AlphaFoldDB" id="A0AAE3VM13"/>
<sequence>MVSGLKTPSRRTVLKAGGAAAVGLLAAPALIGRAQAQTTLTVASLMGPDRPESKVWERIGEIVDDKLPGAFSFNVVPNAALGAEKEVAQAAKLGSVQASLSTISLMSSWVPEAQIFDLPFLFRDSEHLIAATKSKVGDDIKAKLADQGFIVPAFIDYGARQLLTKTPISAPGPLKGMNMRVIQSPLHMELWSNYGANPTGIPIVEAYNALQTGVVDCMDLTKSAYVSFKLYEVVPYMTETAHIRAAGVVYFAQPFWATLNDEQKQVLGEAAVEGAAYFNELVRADEDTAMATAAEAGAEVIQPTDMEAWVAGAKPVWTSMADTVGGMDRIDAIRELS</sequence>
<dbReference type="Gene3D" id="3.40.190.170">
    <property type="entry name" value="Bacterial extracellular solute-binding protein, family 7"/>
    <property type="match status" value="1"/>
</dbReference>
<dbReference type="PIRSF" id="PIRSF006470">
    <property type="entry name" value="DctB"/>
    <property type="match status" value="1"/>
</dbReference>
<dbReference type="PROSITE" id="PS51318">
    <property type="entry name" value="TAT"/>
    <property type="match status" value="1"/>
</dbReference>
<keyword evidence="7" id="KW-1185">Reference proteome</keyword>
<comment type="similarity">
    <text evidence="2">Belongs to the bacterial solute-binding protein 7 family.</text>
</comment>
<gene>
    <name evidence="6" type="ORF">J2S73_001401</name>
</gene>
<proteinExistence type="inferred from homology"/>
<dbReference type="PANTHER" id="PTHR33376:SF4">
    <property type="entry name" value="SIALIC ACID-BINDING PERIPLASMIC PROTEIN SIAP"/>
    <property type="match status" value="1"/>
</dbReference>
<dbReference type="InterPro" id="IPR004682">
    <property type="entry name" value="TRAP_DctP"/>
</dbReference>
<dbReference type="GO" id="GO:0055085">
    <property type="term" value="P:transmembrane transport"/>
    <property type="evidence" value="ECO:0007669"/>
    <property type="project" value="InterPro"/>
</dbReference>
<dbReference type="NCBIfam" id="NF037995">
    <property type="entry name" value="TRAP_S1"/>
    <property type="match status" value="1"/>
</dbReference>
<dbReference type="CDD" id="cd13603">
    <property type="entry name" value="PBP2_TRAP_Siap_TeaA_like"/>
    <property type="match status" value="1"/>
</dbReference>
<name>A0AAE3VM13_9HYPH</name>
<feature type="signal peptide" evidence="5">
    <location>
        <begin position="1"/>
        <end position="36"/>
    </location>
</feature>
<dbReference type="Pfam" id="PF03480">
    <property type="entry name" value="DctP"/>
    <property type="match status" value="1"/>
</dbReference>
<evidence type="ECO:0000256" key="2">
    <source>
        <dbReference type="ARBA" id="ARBA00009023"/>
    </source>
</evidence>
<dbReference type="InterPro" id="IPR006311">
    <property type="entry name" value="TAT_signal"/>
</dbReference>
<comment type="subcellular location">
    <subcellularLocation>
        <location evidence="1">Cell envelope</location>
    </subcellularLocation>
</comment>
<evidence type="ECO:0000313" key="6">
    <source>
        <dbReference type="EMBL" id="MDQ0314964.1"/>
    </source>
</evidence>
<comment type="caution">
    <text evidence="6">The sequence shown here is derived from an EMBL/GenBank/DDBJ whole genome shotgun (WGS) entry which is preliminary data.</text>
</comment>
<protein>
    <submittedName>
        <fullName evidence="6">Tripartite ATP-independent transporter DctP family solute receptor</fullName>
    </submittedName>
</protein>
<dbReference type="EMBL" id="JAUSUL010000001">
    <property type="protein sequence ID" value="MDQ0314964.1"/>
    <property type="molecule type" value="Genomic_DNA"/>
</dbReference>
<organism evidence="6 7">
    <name type="scientific">Amorphus orientalis</name>
    <dbReference type="NCBI Taxonomy" id="649198"/>
    <lineage>
        <taxon>Bacteria</taxon>
        <taxon>Pseudomonadati</taxon>
        <taxon>Pseudomonadota</taxon>
        <taxon>Alphaproteobacteria</taxon>
        <taxon>Hyphomicrobiales</taxon>
        <taxon>Amorphaceae</taxon>
        <taxon>Amorphus</taxon>
    </lineage>
</organism>
<dbReference type="GO" id="GO:0030288">
    <property type="term" value="C:outer membrane-bounded periplasmic space"/>
    <property type="evidence" value="ECO:0007669"/>
    <property type="project" value="InterPro"/>
</dbReference>
<evidence type="ECO:0000256" key="5">
    <source>
        <dbReference type="SAM" id="SignalP"/>
    </source>
</evidence>
<dbReference type="InterPro" id="IPR018389">
    <property type="entry name" value="DctP_fam"/>
</dbReference>
<evidence type="ECO:0000313" key="7">
    <source>
        <dbReference type="Proteomes" id="UP001229244"/>
    </source>
</evidence>